<dbReference type="GO" id="GO:0016787">
    <property type="term" value="F:hydrolase activity"/>
    <property type="evidence" value="ECO:0007669"/>
    <property type="project" value="TreeGrafter"/>
</dbReference>
<dbReference type="Proteomes" id="UP000652761">
    <property type="component" value="Unassembled WGS sequence"/>
</dbReference>
<gene>
    <name evidence="6" type="ORF">Taro_043131</name>
</gene>
<proteinExistence type="inferred from homology"/>
<keyword evidence="4" id="KW-0325">Glycoprotein</keyword>
<dbReference type="PANTHER" id="PTHR10426:SF106">
    <property type="entry name" value="PROTEIN STRICTOSIDINE SYNTHASE-LIKE 3"/>
    <property type="match status" value="1"/>
</dbReference>
<dbReference type="Pfam" id="PF03088">
    <property type="entry name" value="Str_synth"/>
    <property type="match status" value="1"/>
</dbReference>
<protein>
    <recommendedName>
        <fullName evidence="5">Strictosidine synthase conserved region domain-containing protein</fullName>
    </recommendedName>
</protein>
<accession>A0A843WY93</accession>
<dbReference type="Gene3D" id="2.120.10.30">
    <property type="entry name" value="TolB, C-terminal domain"/>
    <property type="match status" value="1"/>
</dbReference>
<evidence type="ECO:0000256" key="4">
    <source>
        <dbReference type="ARBA" id="ARBA00023180"/>
    </source>
</evidence>
<sequence>MAGGEAVGGGRRRVLISAFFFLGLALYCAVDPFKKGPMVDFPGFETYLVDLPPWSALPPERDMENRLQRAEQRFLGQVQGPESVAFDPSGRGPYSGVADGRVVFWDGKTWSSFAYTSSNRSEICDPKPSVFAYLKYEHVCGRPLGIRFHKRTGELYIADAYFGLLKVGPQGGLAMPLATEAEGMRFNFTNDLDVDEEGNVYFTDSSTNYQRRYVLLALSN</sequence>
<comment type="subcellular location">
    <subcellularLocation>
        <location evidence="1">Vacuole</location>
    </subcellularLocation>
</comment>
<evidence type="ECO:0000259" key="5">
    <source>
        <dbReference type="Pfam" id="PF03088"/>
    </source>
</evidence>
<dbReference type="OrthoDB" id="5307922at2759"/>
<dbReference type="InterPro" id="IPR018119">
    <property type="entry name" value="Strictosidine_synth_cons-reg"/>
</dbReference>
<dbReference type="GO" id="GO:0012505">
    <property type="term" value="C:endomembrane system"/>
    <property type="evidence" value="ECO:0007669"/>
    <property type="project" value="TreeGrafter"/>
</dbReference>
<organism evidence="6 7">
    <name type="scientific">Colocasia esculenta</name>
    <name type="common">Wild taro</name>
    <name type="synonym">Arum esculentum</name>
    <dbReference type="NCBI Taxonomy" id="4460"/>
    <lineage>
        <taxon>Eukaryota</taxon>
        <taxon>Viridiplantae</taxon>
        <taxon>Streptophyta</taxon>
        <taxon>Embryophyta</taxon>
        <taxon>Tracheophyta</taxon>
        <taxon>Spermatophyta</taxon>
        <taxon>Magnoliopsida</taxon>
        <taxon>Liliopsida</taxon>
        <taxon>Araceae</taxon>
        <taxon>Aroideae</taxon>
        <taxon>Colocasieae</taxon>
        <taxon>Colocasia</taxon>
    </lineage>
</organism>
<feature type="domain" description="Strictosidine synthase conserved region" evidence="5">
    <location>
        <begin position="190"/>
        <end position="218"/>
    </location>
</feature>
<evidence type="ECO:0000313" key="6">
    <source>
        <dbReference type="EMBL" id="MQM10241.1"/>
    </source>
</evidence>
<dbReference type="EMBL" id="NMUH01004620">
    <property type="protein sequence ID" value="MQM10241.1"/>
    <property type="molecule type" value="Genomic_DNA"/>
</dbReference>
<dbReference type="InterPro" id="IPR011042">
    <property type="entry name" value="6-blade_b-propeller_TolB-like"/>
</dbReference>
<keyword evidence="7" id="KW-1185">Reference proteome</keyword>
<comment type="similarity">
    <text evidence="2">Belongs to the strictosidine synthase family.</text>
</comment>
<evidence type="ECO:0000313" key="7">
    <source>
        <dbReference type="Proteomes" id="UP000652761"/>
    </source>
</evidence>
<evidence type="ECO:0000256" key="2">
    <source>
        <dbReference type="ARBA" id="ARBA00009191"/>
    </source>
</evidence>
<dbReference type="AlphaFoldDB" id="A0A843WY93"/>
<comment type="caution">
    <text evidence="6">The sequence shown here is derived from an EMBL/GenBank/DDBJ whole genome shotgun (WGS) entry which is preliminary data.</text>
</comment>
<dbReference type="PANTHER" id="PTHR10426">
    <property type="entry name" value="STRICTOSIDINE SYNTHASE-RELATED"/>
    <property type="match status" value="1"/>
</dbReference>
<dbReference type="SUPFAM" id="SSF63829">
    <property type="entry name" value="Calcium-dependent phosphotriesterase"/>
    <property type="match status" value="1"/>
</dbReference>
<name>A0A843WY93_COLES</name>
<dbReference type="GO" id="GO:0005773">
    <property type="term" value="C:vacuole"/>
    <property type="evidence" value="ECO:0007669"/>
    <property type="project" value="UniProtKB-SubCell"/>
</dbReference>
<dbReference type="Pfam" id="PF20067">
    <property type="entry name" value="SSL_N"/>
    <property type="match status" value="1"/>
</dbReference>
<evidence type="ECO:0000256" key="3">
    <source>
        <dbReference type="ARBA" id="ARBA00022554"/>
    </source>
</evidence>
<keyword evidence="3" id="KW-0926">Vacuole</keyword>
<reference evidence="6" key="1">
    <citation type="submission" date="2017-07" db="EMBL/GenBank/DDBJ databases">
        <title>Taro Niue Genome Assembly and Annotation.</title>
        <authorList>
            <person name="Atibalentja N."/>
            <person name="Keating K."/>
            <person name="Fields C.J."/>
        </authorList>
    </citation>
    <scope>NUCLEOTIDE SEQUENCE</scope>
    <source>
        <strain evidence="6">Niue_2</strain>
        <tissue evidence="6">Leaf</tissue>
    </source>
</reference>
<evidence type="ECO:0000256" key="1">
    <source>
        <dbReference type="ARBA" id="ARBA00004116"/>
    </source>
</evidence>